<dbReference type="InterPro" id="IPR016193">
    <property type="entry name" value="Cytidine_deaminase-like"/>
</dbReference>
<dbReference type="EMBL" id="CAJNNW010037241">
    <property type="protein sequence ID" value="CAE8740250.1"/>
    <property type="molecule type" value="Genomic_DNA"/>
</dbReference>
<evidence type="ECO:0000256" key="1">
    <source>
        <dbReference type="ARBA" id="ARBA00022723"/>
    </source>
</evidence>
<dbReference type="AlphaFoldDB" id="A0A813M3Z3"/>
<evidence type="ECO:0000259" key="4">
    <source>
        <dbReference type="PROSITE" id="PS51747"/>
    </source>
</evidence>
<feature type="signal peptide" evidence="3">
    <location>
        <begin position="1"/>
        <end position="20"/>
    </location>
</feature>
<dbReference type="PROSITE" id="PS00903">
    <property type="entry name" value="CYT_DCMP_DEAMINASES_1"/>
    <property type="match status" value="1"/>
</dbReference>
<feature type="chain" id="PRO_5032455269" description="CMP/dCMP-type deaminase domain-containing protein" evidence="3">
    <location>
        <begin position="21"/>
        <end position="217"/>
    </location>
</feature>
<organism evidence="5 6">
    <name type="scientific">Polarella glacialis</name>
    <name type="common">Dinoflagellate</name>
    <dbReference type="NCBI Taxonomy" id="89957"/>
    <lineage>
        <taxon>Eukaryota</taxon>
        <taxon>Sar</taxon>
        <taxon>Alveolata</taxon>
        <taxon>Dinophyceae</taxon>
        <taxon>Suessiales</taxon>
        <taxon>Suessiaceae</taxon>
        <taxon>Polarella</taxon>
    </lineage>
</organism>
<protein>
    <recommendedName>
        <fullName evidence="4">CMP/dCMP-type deaminase domain-containing protein</fullName>
    </recommendedName>
</protein>
<gene>
    <name evidence="5" type="ORF">PGLA2088_LOCUS49971</name>
</gene>
<dbReference type="Proteomes" id="UP000626109">
    <property type="component" value="Unassembled WGS sequence"/>
</dbReference>
<dbReference type="PROSITE" id="PS51747">
    <property type="entry name" value="CYT_DCMP_DEAMINASES_2"/>
    <property type="match status" value="1"/>
</dbReference>
<feature type="domain" description="CMP/dCMP-type deaminase" evidence="4">
    <location>
        <begin position="26"/>
        <end position="141"/>
    </location>
</feature>
<evidence type="ECO:0000256" key="2">
    <source>
        <dbReference type="ARBA" id="ARBA00022833"/>
    </source>
</evidence>
<comment type="caution">
    <text evidence="5">The sequence shown here is derived from an EMBL/GenBank/DDBJ whole genome shotgun (WGS) entry which is preliminary data.</text>
</comment>
<keyword evidence="2" id="KW-0862">Zinc</keyword>
<dbReference type="SUPFAM" id="SSF53927">
    <property type="entry name" value="Cytidine deaminase-like"/>
    <property type="match status" value="1"/>
</dbReference>
<evidence type="ECO:0000256" key="3">
    <source>
        <dbReference type="SAM" id="SignalP"/>
    </source>
</evidence>
<proteinExistence type="predicted"/>
<evidence type="ECO:0000313" key="5">
    <source>
        <dbReference type="EMBL" id="CAE8740250.1"/>
    </source>
</evidence>
<evidence type="ECO:0000313" key="6">
    <source>
        <dbReference type="Proteomes" id="UP000626109"/>
    </source>
</evidence>
<dbReference type="InterPro" id="IPR016192">
    <property type="entry name" value="APOBEC/CMP_deaminase_Zn-bd"/>
</dbReference>
<accession>A0A813M3Z3</accession>
<reference evidence="5" key="1">
    <citation type="submission" date="2021-02" db="EMBL/GenBank/DDBJ databases">
        <authorList>
            <person name="Dougan E. K."/>
            <person name="Rhodes N."/>
            <person name="Thang M."/>
            <person name="Chan C."/>
        </authorList>
    </citation>
    <scope>NUCLEOTIDE SEQUENCE</scope>
</reference>
<dbReference type="Gene3D" id="3.40.140.10">
    <property type="entry name" value="Cytidine Deaminase, domain 2"/>
    <property type="match status" value="1"/>
</dbReference>
<dbReference type="Pfam" id="PF00383">
    <property type="entry name" value="dCMP_cyt_deam_1"/>
    <property type="match status" value="1"/>
</dbReference>
<dbReference type="GO" id="GO:0016787">
    <property type="term" value="F:hydrolase activity"/>
    <property type="evidence" value="ECO:0007669"/>
    <property type="project" value="InterPro"/>
</dbReference>
<keyword evidence="3" id="KW-0732">Signal</keyword>
<dbReference type="PANTHER" id="PTHR11079:SF162">
    <property type="entry name" value="RIBOFLAVIN BIOSYNTHESIS PROTEIN PYRD, CHLOROPLASTIC"/>
    <property type="match status" value="1"/>
</dbReference>
<dbReference type="CDD" id="cd01285">
    <property type="entry name" value="nucleoside_deaminase"/>
    <property type="match status" value="1"/>
</dbReference>
<dbReference type="PANTHER" id="PTHR11079">
    <property type="entry name" value="CYTOSINE DEAMINASE FAMILY MEMBER"/>
    <property type="match status" value="1"/>
</dbReference>
<dbReference type="InterPro" id="IPR002125">
    <property type="entry name" value="CMP_dCMP_dom"/>
</dbReference>
<sequence>MTTRLLSLALLSCHACAARALWSDPQQMAVYMRRCVQLAQEAAAAGGGPYGALIVDPSVGIIAEGHNHAAKNPIWHGEMAAISNLSDIISPSSVYSLAASLELYTSAEPCPMCMSAIAWSGFGRVVYGTSIPFIQEHGGSQIDLRARDVIAKSPKSVLLYEGFLHNETDPLYASPSVHRHDHDHTHRHLFGGLSFERCLHSLVDCPPAVALQQEKTW</sequence>
<name>A0A813M3Z3_POLGL</name>
<keyword evidence="1" id="KW-0479">Metal-binding</keyword>
<dbReference type="GO" id="GO:0008270">
    <property type="term" value="F:zinc ion binding"/>
    <property type="evidence" value="ECO:0007669"/>
    <property type="project" value="InterPro"/>
</dbReference>